<dbReference type="InterPro" id="IPR013785">
    <property type="entry name" value="Aldolase_TIM"/>
</dbReference>
<dbReference type="NCBIfam" id="TIGR00977">
    <property type="entry name" value="citramal_synth"/>
    <property type="match status" value="1"/>
</dbReference>
<dbReference type="PANTHER" id="PTHR43538">
    <property type="entry name" value="ALPHA-IPM SYNTHASE/HOMOCITRATE SYNTHASE"/>
    <property type="match status" value="1"/>
</dbReference>
<gene>
    <name evidence="7" type="ORF">GYA55_10065</name>
</gene>
<evidence type="ECO:0000313" key="7">
    <source>
        <dbReference type="EMBL" id="NMC63496.1"/>
    </source>
</evidence>
<dbReference type="EC" id="2.3.3.21" evidence="4"/>
<dbReference type="Pfam" id="PF22617">
    <property type="entry name" value="HCS_D2"/>
    <property type="match status" value="1"/>
</dbReference>
<dbReference type="Gene3D" id="1.10.238.260">
    <property type="match status" value="1"/>
</dbReference>
<dbReference type="AlphaFoldDB" id="A0A7X9FSU0"/>
<comment type="similarity">
    <text evidence="5">Belongs to the alpha-IPM synthase/homocitrate synthase family.</text>
</comment>
<sequence length="372" mass="40565">MNDLQKQKIYLYDTTLRDGSQGKSISFSLADKIKITKLLDAFGMDYIEGGWPGSNPKDSKYFQEIGRARLEHAKVVAFGSTCRVGCKPQDDANIQSMRDANTPTVAIFGKSWLLHVIKILNTSPEENLRLIRESVAYMKDLGREVIYDAEHFFDGFCDDPNYAISTLKAAAHGGADWIVLCDTNGGSLPEWISQVVRTVQAELKLPLGIHAHNDGELAVANSLSAIQAGCRQVQGTMNGYGERCGNANLSSLIPNLELKLGYQCVGLGKLKGLSDLARKVGDIANMTLPHQAPFVGVAAFAHKGGVHVSAIEKVSASYEHVKPELVGNKRDILISELSGRSNIKARSRELGINLNGNERELVSQVKKLEDEG</sequence>
<dbReference type="Proteomes" id="UP000524246">
    <property type="component" value="Unassembled WGS sequence"/>
</dbReference>
<dbReference type="InterPro" id="IPR000891">
    <property type="entry name" value="PYR_CT"/>
</dbReference>
<comment type="caution">
    <text evidence="7">The sequence shown here is derived from an EMBL/GenBank/DDBJ whole genome shotgun (WGS) entry which is preliminary data.</text>
</comment>
<protein>
    <recommendedName>
        <fullName evidence="4">Citramalate synthase</fullName>
        <ecNumber evidence="4">2.3.3.21</ecNumber>
    </recommendedName>
</protein>
<dbReference type="GO" id="GO:0043714">
    <property type="term" value="F:(R)-citramalate synthase activity"/>
    <property type="evidence" value="ECO:0007669"/>
    <property type="project" value="UniProtKB-UniRule"/>
</dbReference>
<dbReference type="InterPro" id="IPR002034">
    <property type="entry name" value="AIPM/Hcit_synth_CS"/>
</dbReference>
<dbReference type="Gene3D" id="3.20.20.70">
    <property type="entry name" value="Aldolase class I"/>
    <property type="match status" value="1"/>
</dbReference>
<dbReference type="GO" id="GO:0046912">
    <property type="term" value="F:acyltransferase activity, acyl groups converted into alkyl on transfer"/>
    <property type="evidence" value="ECO:0007669"/>
    <property type="project" value="InterPro"/>
</dbReference>
<dbReference type="GO" id="GO:0009097">
    <property type="term" value="P:isoleucine biosynthetic process"/>
    <property type="evidence" value="ECO:0007669"/>
    <property type="project" value="UniProtKB-UniRule"/>
</dbReference>
<comment type="catalytic activity">
    <reaction evidence="3">
        <text>pyruvate + acetyl-CoA + H2O = (3R)-citramalate + CoA + H(+)</text>
        <dbReference type="Rhea" id="RHEA:19045"/>
        <dbReference type="ChEBI" id="CHEBI:15361"/>
        <dbReference type="ChEBI" id="CHEBI:15377"/>
        <dbReference type="ChEBI" id="CHEBI:15378"/>
        <dbReference type="ChEBI" id="CHEBI:30934"/>
        <dbReference type="ChEBI" id="CHEBI:57287"/>
        <dbReference type="ChEBI" id="CHEBI:57288"/>
        <dbReference type="EC" id="2.3.3.21"/>
    </reaction>
</comment>
<dbReference type="UniPathway" id="UPA00047">
    <property type="reaction ID" value="UER00066"/>
</dbReference>
<dbReference type="PROSITE" id="PS50991">
    <property type="entry name" value="PYR_CT"/>
    <property type="match status" value="1"/>
</dbReference>
<dbReference type="CDD" id="cd07941">
    <property type="entry name" value="DRE_TIM_LeuA3"/>
    <property type="match status" value="1"/>
</dbReference>
<evidence type="ECO:0000313" key="8">
    <source>
        <dbReference type="Proteomes" id="UP000524246"/>
    </source>
</evidence>
<evidence type="ECO:0000256" key="5">
    <source>
        <dbReference type="RuleBase" id="RU003523"/>
    </source>
</evidence>
<reference evidence="7 8" key="1">
    <citation type="journal article" date="2020" name="Biotechnol. Biofuels">
        <title>New insights from the biogas microbiome by comprehensive genome-resolved metagenomics of nearly 1600 species originating from multiple anaerobic digesters.</title>
        <authorList>
            <person name="Campanaro S."/>
            <person name="Treu L."/>
            <person name="Rodriguez-R L.M."/>
            <person name="Kovalovszki A."/>
            <person name="Ziels R.M."/>
            <person name="Maus I."/>
            <person name="Zhu X."/>
            <person name="Kougias P.G."/>
            <person name="Basile A."/>
            <person name="Luo G."/>
            <person name="Schluter A."/>
            <person name="Konstantinidis K.T."/>
            <person name="Angelidaki I."/>
        </authorList>
    </citation>
    <scope>NUCLEOTIDE SEQUENCE [LARGE SCALE GENOMIC DNA]</scope>
    <source>
        <strain evidence="7">AS27yjCOA_65</strain>
    </source>
</reference>
<feature type="domain" description="Pyruvate carboxyltransferase" evidence="6">
    <location>
        <begin position="9"/>
        <end position="271"/>
    </location>
</feature>
<dbReference type="EMBL" id="JAAZON010000455">
    <property type="protein sequence ID" value="NMC63496.1"/>
    <property type="molecule type" value="Genomic_DNA"/>
</dbReference>
<dbReference type="PROSITE" id="PS00815">
    <property type="entry name" value="AIPM_HOMOCIT_SYNTH_1"/>
    <property type="match status" value="1"/>
</dbReference>
<dbReference type="InterPro" id="IPR054691">
    <property type="entry name" value="LeuA/HCS_post-cat"/>
</dbReference>
<proteinExistence type="inferred from homology"/>
<keyword evidence="2 5" id="KW-0808">Transferase</keyword>
<accession>A0A7X9FSU0</accession>
<comment type="pathway">
    <text evidence="1">Amino-acid biosynthesis; L-isoleucine biosynthesis; 2-oxobutanoate from pyruvate: step 1/3.</text>
</comment>
<dbReference type="SUPFAM" id="SSF51569">
    <property type="entry name" value="Aldolase"/>
    <property type="match status" value="1"/>
</dbReference>
<evidence type="ECO:0000256" key="4">
    <source>
        <dbReference type="NCBIfam" id="TIGR00977"/>
    </source>
</evidence>
<name>A0A7X9FSU0_9DELT</name>
<evidence type="ECO:0000256" key="3">
    <source>
        <dbReference type="ARBA" id="ARBA00048263"/>
    </source>
</evidence>
<dbReference type="Pfam" id="PF00682">
    <property type="entry name" value="HMGL-like"/>
    <property type="match status" value="1"/>
</dbReference>
<dbReference type="InterPro" id="IPR005675">
    <property type="entry name" value="Citramal_synthase"/>
</dbReference>
<evidence type="ECO:0000256" key="1">
    <source>
        <dbReference type="ARBA" id="ARBA00004743"/>
    </source>
</evidence>
<feature type="non-terminal residue" evidence="7">
    <location>
        <position position="372"/>
    </location>
</feature>
<dbReference type="PANTHER" id="PTHR43538:SF1">
    <property type="entry name" value="(R)-CITRAMALATE SYNTHASE"/>
    <property type="match status" value="1"/>
</dbReference>
<evidence type="ECO:0000259" key="6">
    <source>
        <dbReference type="PROSITE" id="PS50991"/>
    </source>
</evidence>
<evidence type="ECO:0000256" key="2">
    <source>
        <dbReference type="ARBA" id="ARBA00022679"/>
    </source>
</evidence>
<organism evidence="7 8">
    <name type="scientific">SAR324 cluster bacterium</name>
    <dbReference type="NCBI Taxonomy" id="2024889"/>
    <lineage>
        <taxon>Bacteria</taxon>
        <taxon>Deltaproteobacteria</taxon>
        <taxon>SAR324 cluster</taxon>
    </lineage>
</organism>